<dbReference type="EMBL" id="BNJQ01000025">
    <property type="protein sequence ID" value="GHP09605.1"/>
    <property type="molecule type" value="Genomic_DNA"/>
</dbReference>
<dbReference type="OrthoDB" id="2012888at2759"/>
<reference evidence="7" key="1">
    <citation type="submission" date="2020-10" db="EMBL/GenBank/DDBJ databases">
        <title>Unveiling of a novel bifunctional photoreceptor, Dualchrome1, isolated from a cosmopolitan green alga.</title>
        <authorList>
            <person name="Suzuki S."/>
            <person name="Kawachi M."/>
        </authorList>
    </citation>
    <scope>NUCLEOTIDE SEQUENCE</scope>
    <source>
        <strain evidence="7">NIES 2893</strain>
    </source>
</reference>
<accession>A0A830HSC4</accession>
<gene>
    <name evidence="7" type="ORF">PPROV_000834000</name>
</gene>
<dbReference type="PANTHER" id="PTHR31889">
    <property type="entry name" value="FUCOSYLTRANSFERASE 2-RELATED"/>
    <property type="match status" value="1"/>
</dbReference>
<dbReference type="Proteomes" id="UP000660262">
    <property type="component" value="Unassembled WGS sequence"/>
</dbReference>
<comment type="caution">
    <text evidence="7">The sequence shown here is derived from an EMBL/GenBank/DDBJ whole genome shotgun (WGS) entry which is preliminary data.</text>
</comment>
<dbReference type="GO" id="GO:0005794">
    <property type="term" value="C:Golgi apparatus"/>
    <property type="evidence" value="ECO:0007669"/>
    <property type="project" value="TreeGrafter"/>
</dbReference>
<feature type="compositionally biased region" description="Low complexity" evidence="6">
    <location>
        <begin position="460"/>
        <end position="480"/>
    </location>
</feature>
<evidence type="ECO:0000313" key="7">
    <source>
        <dbReference type="EMBL" id="GHP09605.1"/>
    </source>
</evidence>
<evidence type="ECO:0000313" key="8">
    <source>
        <dbReference type="Proteomes" id="UP000660262"/>
    </source>
</evidence>
<dbReference type="AlphaFoldDB" id="A0A830HSC4"/>
<dbReference type="GO" id="GO:0009969">
    <property type="term" value="P:xyloglucan biosynthetic process"/>
    <property type="evidence" value="ECO:0007669"/>
    <property type="project" value="TreeGrafter"/>
</dbReference>
<evidence type="ECO:0008006" key="9">
    <source>
        <dbReference type="Google" id="ProtNLM"/>
    </source>
</evidence>
<sequence length="480" mass="52188">MPGGGSRARAGASARASARARTDLKALSATPVDPPAEELRSAFKTMQRRHEEALQSPSKFKYLVYQSGGNDGYGNRMPGAATALALALATDRIYVVVWRDTYDASAKFHELFGTYENGLALDVDDPVNAPIKRYLAKCLPGGGGASSSFCTTHTRTDYKQLARKDWKREAATALVFRSDDYPYPLLFHNPNHHEQLLELFGGEPPLRRGHFPQLASLLFPPSDEVASETEEFFQTYPAFRGAKHVVGMHLRLTKPMPDGKDKGVKTPPPAAFYDAARVVAESLGYDPSETAFFLASDQPVAREVARAYFEGSRDLRLAIRESTTFGRDGDRSTRKGLLGAVVEMYILSRCDAVIGSYGSSFSAVASAWGDVRRYDVRPSGTYWYAAAAEPCWRFAWRGHADELREGGLGVPPDVAYHIKCHEGMSTFPGWQLQSDFKVAGLAKNAPRAGSSGGVRAQSVSGSSNLRGGSRASAGRGRLSA</sequence>
<evidence type="ECO:0000256" key="3">
    <source>
        <dbReference type="ARBA" id="ARBA00022679"/>
    </source>
</evidence>
<evidence type="ECO:0000256" key="5">
    <source>
        <dbReference type="ARBA" id="ARBA00023316"/>
    </source>
</evidence>
<keyword evidence="5" id="KW-0961">Cell wall biogenesis/degradation</keyword>
<keyword evidence="8" id="KW-1185">Reference proteome</keyword>
<keyword evidence="2" id="KW-0328">Glycosyltransferase</keyword>
<protein>
    <recommendedName>
        <fullName evidence="9">Fucosyltransferase</fullName>
    </recommendedName>
</protein>
<evidence type="ECO:0000256" key="1">
    <source>
        <dbReference type="ARBA" id="ARBA00010481"/>
    </source>
</evidence>
<feature type="region of interest" description="Disordered" evidence="6">
    <location>
        <begin position="446"/>
        <end position="480"/>
    </location>
</feature>
<evidence type="ECO:0000256" key="2">
    <source>
        <dbReference type="ARBA" id="ARBA00022676"/>
    </source>
</evidence>
<dbReference type="InterPro" id="IPR004938">
    <property type="entry name" value="XG_FTase"/>
</dbReference>
<keyword evidence="4" id="KW-0325">Glycoprotein</keyword>
<proteinExistence type="inferred from homology"/>
<name>A0A830HSC4_9CHLO</name>
<organism evidence="7 8">
    <name type="scientific">Pycnococcus provasolii</name>
    <dbReference type="NCBI Taxonomy" id="41880"/>
    <lineage>
        <taxon>Eukaryota</taxon>
        <taxon>Viridiplantae</taxon>
        <taxon>Chlorophyta</taxon>
        <taxon>Pseudoscourfieldiophyceae</taxon>
        <taxon>Pseudoscourfieldiales</taxon>
        <taxon>Pycnococcaceae</taxon>
        <taxon>Pycnococcus</taxon>
    </lineage>
</organism>
<evidence type="ECO:0000256" key="4">
    <source>
        <dbReference type="ARBA" id="ARBA00023180"/>
    </source>
</evidence>
<feature type="region of interest" description="Disordered" evidence="6">
    <location>
        <begin position="1"/>
        <end position="31"/>
    </location>
</feature>
<dbReference type="PANTHER" id="PTHR31889:SF2">
    <property type="entry name" value="FUCOSYLTRANSFERASE 3"/>
    <property type="match status" value="1"/>
</dbReference>
<dbReference type="GO" id="GO:0071555">
    <property type="term" value="P:cell wall organization"/>
    <property type="evidence" value="ECO:0007669"/>
    <property type="project" value="UniProtKB-KW"/>
</dbReference>
<keyword evidence="3" id="KW-0808">Transferase</keyword>
<feature type="compositionally biased region" description="Low complexity" evidence="6">
    <location>
        <begin position="7"/>
        <end position="19"/>
    </location>
</feature>
<evidence type="ECO:0000256" key="6">
    <source>
        <dbReference type="SAM" id="MobiDB-lite"/>
    </source>
</evidence>
<comment type="similarity">
    <text evidence="1">Belongs to the glycosyltransferase 37 family.</text>
</comment>
<dbReference type="GO" id="GO:0042546">
    <property type="term" value="P:cell wall biogenesis"/>
    <property type="evidence" value="ECO:0007669"/>
    <property type="project" value="InterPro"/>
</dbReference>
<dbReference type="GO" id="GO:0008107">
    <property type="term" value="F:galactoside 2-alpha-L-fucosyltransferase activity"/>
    <property type="evidence" value="ECO:0007669"/>
    <property type="project" value="InterPro"/>
</dbReference>
<dbReference type="Gene3D" id="3.40.50.11350">
    <property type="match status" value="1"/>
</dbReference>
<dbReference type="GO" id="GO:0016020">
    <property type="term" value="C:membrane"/>
    <property type="evidence" value="ECO:0007669"/>
    <property type="project" value="InterPro"/>
</dbReference>